<accession>A0A8T0WG15</accession>
<dbReference type="EMBL" id="CM029039">
    <property type="protein sequence ID" value="KAG2646265.1"/>
    <property type="molecule type" value="Genomic_DNA"/>
</dbReference>
<protein>
    <recommendedName>
        <fullName evidence="4">Knottin scorpion toxin-like domain-containing protein</fullName>
    </recommendedName>
</protein>
<feature type="signal peptide" evidence="1">
    <location>
        <begin position="1"/>
        <end position="23"/>
    </location>
</feature>
<dbReference type="Proteomes" id="UP000823388">
    <property type="component" value="Chromosome 2K"/>
</dbReference>
<organism evidence="2 3">
    <name type="scientific">Panicum virgatum</name>
    <name type="common">Blackwell switchgrass</name>
    <dbReference type="NCBI Taxonomy" id="38727"/>
    <lineage>
        <taxon>Eukaryota</taxon>
        <taxon>Viridiplantae</taxon>
        <taxon>Streptophyta</taxon>
        <taxon>Embryophyta</taxon>
        <taxon>Tracheophyta</taxon>
        <taxon>Spermatophyta</taxon>
        <taxon>Magnoliopsida</taxon>
        <taxon>Liliopsida</taxon>
        <taxon>Poales</taxon>
        <taxon>Poaceae</taxon>
        <taxon>PACMAD clade</taxon>
        <taxon>Panicoideae</taxon>
        <taxon>Panicodae</taxon>
        <taxon>Paniceae</taxon>
        <taxon>Panicinae</taxon>
        <taxon>Panicum</taxon>
        <taxon>Panicum sect. Hiantes</taxon>
    </lineage>
</organism>
<dbReference type="AlphaFoldDB" id="A0A8T0WG15"/>
<evidence type="ECO:0000313" key="2">
    <source>
        <dbReference type="EMBL" id="KAG2646265.1"/>
    </source>
</evidence>
<keyword evidence="1" id="KW-0732">Signal</keyword>
<sequence>MKGKIAATIACLVLLLLSLGAEAELCEKVKKSPFLECYKQYCIDACVSDGYTDGHCRGLVTSFCVCTKDCADGGKAPPPEDEPGSSIGVEGSERWRPCMKIDLIEL</sequence>
<reference evidence="2" key="1">
    <citation type="submission" date="2020-05" db="EMBL/GenBank/DDBJ databases">
        <title>WGS assembly of Panicum virgatum.</title>
        <authorList>
            <person name="Lovell J.T."/>
            <person name="Jenkins J."/>
            <person name="Shu S."/>
            <person name="Juenger T.E."/>
            <person name="Schmutz J."/>
        </authorList>
    </citation>
    <scope>NUCLEOTIDE SEQUENCE</scope>
    <source>
        <strain evidence="2">AP13</strain>
    </source>
</reference>
<dbReference type="Gene3D" id="3.30.30.10">
    <property type="entry name" value="Knottin, scorpion toxin-like"/>
    <property type="match status" value="1"/>
</dbReference>
<proteinExistence type="predicted"/>
<dbReference type="InterPro" id="IPR036574">
    <property type="entry name" value="Scorpion_toxin-like_sf"/>
</dbReference>
<feature type="chain" id="PRO_5035819571" description="Knottin scorpion toxin-like domain-containing protein" evidence="1">
    <location>
        <begin position="24"/>
        <end position="106"/>
    </location>
</feature>
<name>A0A8T0WG15_PANVG</name>
<gene>
    <name evidence="2" type="ORF">PVAP13_2KG499200</name>
</gene>
<evidence type="ECO:0000256" key="1">
    <source>
        <dbReference type="SAM" id="SignalP"/>
    </source>
</evidence>
<comment type="caution">
    <text evidence="2">The sequence shown here is derived from an EMBL/GenBank/DDBJ whole genome shotgun (WGS) entry which is preliminary data.</text>
</comment>
<keyword evidence="3" id="KW-1185">Reference proteome</keyword>
<evidence type="ECO:0000313" key="3">
    <source>
        <dbReference type="Proteomes" id="UP000823388"/>
    </source>
</evidence>
<evidence type="ECO:0008006" key="4">
    <source>
        <dbReference type="Google" id="ProtNLM"/>
    </source>
</evidence>